<accession>A0A1S7LGJ7</accession>
<gene>
    <name evidence="1" type="ORF">MAGMO_1353</name>
</gene>
<reference evidence="1" key="1">
    <citation type="submission" date="2015-04" db="EMBL/GenBank/DDBJ databases">
        <authorList>
            <person name="Syromyatnikov M.Y."/>
            <person name="Popov V.N."/>
        </authorList>
    </citation>
    <scope>NUCLEOTIDE SEQUENCE</scope>
    <source>
        <strain evidence="1">MO-1</strain>
    </source>
</reference>
<protein>
    <recommendedName>
        <fullName evidence="2">Sel1 repeat family protein</fullName>
    </recommendedName>
</protein>
<dbReference type="SUPFAM" id="SSF81901">
    <property type="entry name" value="HCP-like"/>
    <property type="match status" value="1"/>
</dbReference>
<proteinExistence type="predicted"/>
<dbReference type="Pfam" id="PF08238">
    <property type="entry name" value="Sel1"/>
    <property type="match status" value="2"/>
</dbReference>
<evidence type="ECO:0000313" key="1">
    <source>
        <dbReference type="EMBL" id="CRH05543.1"/>
    </source>
</evidence>
<dbReference type="InterPro" id="IPR006597">
    <property type="entry name" value="Sel1-like"/>
</dbReference>
<name>A0A1S7LGJ7_MAGMO</name>
<organism evidence="1">
    <name type="scientific">Magnetococcus massalia (strain MO-1)</name>
    <dbReference type="NCBI Taxonomy" id="451514"/>
    <lineage>
        <taxon>Bacteria</taxon>
        <taxon>Pseudomonadati</taxon>
        <taxon>Pseudomonadota</taxon>
        <taxon>Magnetococcia</taxon>
        <taxon>Magnetococcales</taxon>
        <taxon>Magnetococcaceae</taxon>
        <taxon>Magnetococcus</taxon>
    </lineage>
</organism>
<dbReference type="Gene3D" id="1.25.40.10">
    <property type="entry name" value="Tetratricopeptide repeat domain"/>
    <property type="match status" value="1"/>
</dbReference>
<dbReference type="SMART" id="SM00671">
    <property type="entry name" value="SEL1"/>
    <property type="match status" value="2"/>
</dbReference>
<evidence type="ECO:0008006" key="2">
    <source>
        <dbReference type="Google" id="ProtNLM"/>
    </source>
</evidence>
<sequence>MAELKRGEESLIRESDKASYEAAYKAMKNGDLTGMYRVGFMQHHGQGTPIQKEAGWALMEKAANLGNHSAQSMLFNIFYPNDFDHLKQQQEKIEQSFRWGTPLVQEGYSFAQLHLGVLHYHLFMHWNRLIQLKLEKGEIDENKTPLPDLFEMQAKGFQLIWLAARQDIDARAHHSAGKLLPFMLTALPLGTTERPQELSDPQLEEAPSLYRYLYKLAMGRIHLLNGWGNLDDFSKAEKWLKSAAQEERDIYGWAKDDLRCLPRYRELAAQRSNRKKESAPQ</sequence>
<dbReference type="EMBL" id="LO017727">
    <property type="protein sequence ID" value="CRH05543.1"/>
    <property type="molecule type" value="Genomic_DNA"/>
</dbReference>
<dbReference type="InterPro" id="IPR011990">
    <property type="entry name" value="TPR-like_helical_dom_sf"/>
</dbReference>
<dbReference type="AlphaFoldDB" id="A0A1S7LGJ7"/>